<reference evidence="2" key="1">
    <citation type="submission" date="2016-10" db="EMBL/GenBank/DDBJ databases">
        <authorList>
            <person name="de Groot N.N."/>
        </authorList>
    </citation>
    <scope>NUCLEOTIDE SEQUENCE</scope>
    <source>
        <strain evidence="2">DSM 24743</strain>
    </source>
</reference>
<sequence>MRKLILNLAISLDGFISDEHGGFDWIVGHGDTKNDTSDVFDFAEFLDSIDTIVMGSKAYEDVVLTNLDTYDDKKILVATTRALEKRDNVEFIQGDVCKVVLALKEKEGKDIWLYGGGILAEPFVNANLVDEYIIGIIPTILGRGRTLFKGDNPKIDLHLDRATVTDGISMLVYSRKSS</sequence>
<organism evidence="2 3">
    <name type="scientific">Planococcus halocryophilus</name>
    <dbReference type="NCBI Taxonomy" id="1215089"/>
    <lineage>
        <taxon>Bacteria</taxon>
        <taxon>Bacillati</taxon>
        <taxon>Bacillota</taxon>
        <taxon>Bacilli</taxon>
        <taxon>Bacillales</taxon>
        <taxon>Caryophanaceae</taxon>
        <taxon>Planococcus</taxon>
    </lineage>
</organism>
<proteinExistence type="predicted"/>
<accession>A0A1C7DNX4</accession>
<dbReference type="PANTHER" id="PTHR38011:SF11">
    <property type="entry name" value="2,5-DIAMINO-6-RIBOSYLAMINO-4(3H)-PYRIMIDINONE 5'-PHOSPHATE REDUCTASE"/>
    <property type="match status" value="1"/>
</dbReference>
<dbReference type="InterPro" id="IPR050765">
    <property type="entry name" value="Riboflavin_Biosynth_HTPR"/>
</dbReference>
<dbReference type="SUPFAM" id="SSF53597">
    <property type="entry name" value="Dihydrofolate reductase-like"/>
    <property type="match status" value="1"/>
</dbReference>
<dbReference type="RefSeq" id="WP_008496354.1">
    <property type="nucleotide sequence ID" value="NZ_CP016537.2"/>
</dbReference>
<dbReference type="KEGG" id="phc:BBI08_04075"/>
<dbReference type="Proteomes" id="UP000092687">
    <property type="component" value="Chromosome"/>
</dbReference>
<evidence type="ECO:0000259" key="1">
    <source>
        <dbReference type="Pfam" id="PF01872"/>
    </source>
</evidence>
<dbReference type="InterPro" id="IPR002734">
    <property type="entry name" value="RibDG_C"/>
</dbReference>
<name>A0A1C7DNX4_9BACL</name>
<feature type="domain" description="Bacterial bifunctional deaminase-reductase C-terminal" evidence="1">
    <location>
        <begin position="71"/>
        <end position="162"/>
    </location>
</feature>
<evidence type="ECO:0000313" key="3">
    <source>
        <dbReference type="Proteomes" id="UP000092687"/>
    </source>
</evidence>
<dbReference type="AlphaFoldDB" id="A0A1C7DNX4"/>
<dbReference type="GO" id="GO:0008703">
    <property type="term" value="F:5-amino-6-(5-phosphoribosylamino)uracil reductase activity"/>
    <property type="evidence" value="ECO:0007669"/>
    <property type="project" value="InterPro"/>
</dbReference>
<dbReference type="OrthoDB" id="195113at2"/>
<dbReference type="GO" id="GO:0009231">
    <property type="term" value="P:riboflavin biosynthetic process"/>
    <property type="evidence" value="ECO:0007669"/>
    <property type="project" value="InterPro"/>
</dbReference>
<dbReference type="PANTHER" id="PTHR38011">
    <property type="entry name" value="DIHYDROFOLATE REDUCTASE FAMILY PROTEIN (AFU_ORTHOLOGUE AFUA_8G06820)"/>
    <property type="match status" value="1"/>
</dbReference>
<protein>
    <submittedName>
        <fullName evidence="2">Riboflavin biosynthesis protein RibD</fullName>
    </submittedName>
</protein>
<dbReference type="Pfam" id="PF01872">
    <property type="entry name" value="RibD_C"/>
    <property type="match status" value="1"/>
</dbReference>
<dbReference type="STRING" id="1215089.BBI08_04075"/>
<dbReference type="InterPro" id="IPR024072">
    <property type="entry name" value="DHFR-like_dom_sf"/>
</dbReference>
<keyword evidence="3" id="KW-1185">Reference proteome</keyword>
<dbReference type="EMBL" id="CP016537">
    <property type="protein sequence ID" value="ANU13068.1"/>
    <property type="molecule type" value="Genomic_DNA"/>
</dbReference>
<dbReference type="Gene3D" id="3.40.430.10">
    <property type="entry name" value="Dihydrofolate Reductase, subunit A"/>
    <property type="match status" value="1"/>
</dbReference>
<gene>
    <name evidence="2" type="ORF">BBI08_04075</name>
</gene>
<evidence type="ECO:0000313" key="2">
    <source>
        <dbReference type="EMBL" id="ANU13068.1"/>
    </source>
</evidence>